<accession>A0A381TS86</accession>
<reference evidence="1" key="1">
    <citation type="submission" date="2018-05" db="EMBL/GenBank/DDBJ databases">
        <authorList>
            <person name="Lanie J.A."/>
            <person name="Ng W.-L."/>
            <person name="Kazmierczak K.M."/>
            <person name="Andrzejewski T.M."/>
            <person name="Davidsen T.M."/>
            <person name="Wayne K.J."/>
            <person name="Tettelin H."/>
            <person name="Glass J.I."/>
            <person name="Rusch D."/>
            <person name="Podicherti R."/>
            <person name="Tsui H.-C.T."/>
            <person name="Winkler M.E."/>
        </authorList>
    </citation>
    <scope>NUCLEOTIDE SEQUENCE</scope>
</reference>
<protein>
    <submittedName>
        <fullName evidence="1">Uncharacterized protein</fullName>
    </submittedName>
</protein>
<name>A0A381TS86_9ZZZZ</name>
<organism evidence="1">
    <name type="scientific">marine metagenome</name>
    <dbReference type="NCBI Taxonomy" id="408172"/>
    <lineage>
        <taxon>unclassified sequences</taxon>
        <taxon>metagenomes</taxon>
        <taxon>ecological metagenomes</taxon>
    </lineage>
</organism>
<proteinExistence type="predicted"/>
<evidence type="ECO:0000313" key="1">
    <source>
        <dbReference type="EMBL" id="SVA18896.1"/>
    </source>
</evidence>
<gene>
    <name evidence="1" type="ORF">METZ01_LOCUS71750</name>
</gene>
<sequence>MRYLSTLSLALIVHVLLSIGVLMA</sequence>
<feature type="non-terminal residue" evidence="1">
    <location>
        <position position="24"/>
    </location>
</feature>
<dbReference type="AlphaFoldDB" id="A0A381TS86"/>
<dbReference type="EMBL" id="UINC01005074">
    <property type="protein sequence ID" value="SVA18896.1"/>
    <property type="molecule type" value="Genomic_DNA"/>
</dbReference>